<accession>A0A1J5TTT7</accession>
<dbReference type="Gene3D" id="3.30.160.100">
    <property type="entry name" value="Ribosome hibernation promotion factor-like"/>
    <property type="match status" value="1"/>
</dbReference>
<dbReference type="EMBL" id="MLJW01000001">
    <property type="protein sequence ID" value="OIR19869.1"/>
    <property type="molecule type" value="Genomic_DNA"/>
</dbReference>
<name>A0A1J5TTT7_9ZZZZ</name>
<dbReference type="CDD" id="cd00552">
    <property type="entry name" value="RaiA"/>
    <property type="match status" value="1"/>
</dbReference>
<dbReference type="InterPro" id="IPR003489">
    <property type="entry name" value="RHF/RaiA"/>
</dbReference>
<dbReference type="SUPFAM" id="SSF69754">
    <property type="entry name" value="Ribosome binding protein Y (YfiA homologue)"/>
    <property type="match status" value="1"/>
</dbReference>
<evidence type="ECO:0000313" key="1">
    <source>
        <dbReference type="EMBL" id="OIR19869.1"/>
    </source>
</evidence>
<comment type="caution">
    <text evidence="1">The sequence shown here is derived from an EMBL/GenBank/DDBJ whole genome shotgun (WGS) entry which is preliminary data.</text>
</comment>
<sequence>MQIPLQITIRDFEQSAALETHIREKVKKLDEFFNHIMSCRVVVEMPHKHHQQGRQFNVRIDIGVAGGEIVVNRDHAEDVYVALRDGFDAAKRQLEDYARKLRGDVKKHEERRGSEG</sequence>
<reference evidence="1" key="1">
    <citation type="submission" date="2016-10" db="EMBL/GenBank/DDBJ databases">
        <title>Sequence of Gallionella enrichment culture.</title>
        <authorList>
            <person name="Poehlein A."/>
            <person name="Muehling M."/>
            <person name="Daniel R."/>
        </authorList>
    </citation>
    <scope>NUCLEOTIDE SEQUENCE</scope>
</reference>
<organism evidence="1">
    <name type="scientific">mine drainage metagenome</name>
    <dbReference type="NCBI Taxonomy" id="410659"/>
    <lineage>
        <taxon>unclassified sequences</taxon>
        <taxon>metagenomes</taxon>
        <taxon>ecological metagenomes</taxon>
    </lineage>
</organism>
<dbReference type="InterPro" id="IPR036567">
    <property type="entry name" value="RHF-like"/>
</dbReference>
<gene>
    <name evidence="1" type="ORF">GALL_07530</name>
</gene>
<proteinExistence type="predicted"/>
<protein>
    <submittedName>
        <fullName evidence="1">Ribosome hibernation promoting factor HPF</fullName>
    </submittedName>
</protein>
<dbReference type="NCBIfam" id="TIGR00741">
    <property type="entry name" value="yfiA"/>
    <property type="match status" value="1"/>
</dbReference>
<dbReference type="Pfam" id="PF02482">
    <property type="entry name" value="Ribosomal_S30AE"/>
    <property type="match status" value="1"/>
</dbReference>
<dbReference type="AlphaFoldDB" id="A0A1J5TTT7"/>